<evidence type="ECO:0000313" key="3">
    <source>
        <dbReference type="Proteomes" id="UP000613030"/>
    </source>
</evidence>
<keyword evidence="3" id="KW-1185">Reference proteome</keyword>
<sequence length="244" mass="27058">MKFLICLLLAPIVFFSGSLPPRETDTNSILSYEVNPAGHDLRFFLKDQHQHSFQNIGKLKQSLDSAGLELVFAMNGGMFTTALLPQGLFVEGGKLVAKTDTLRSGYGNFYMQPNGIFYLTRAHQAVVCTTSKFVLTPDIQYATQSGPMLVIDGAIHPKFSEGSKNVNIRNGMGILPNGNMLFAISKEKINFYDFAMWFKKRGCRNALYLDGFVSKVYLPAEKIEQVDGTLGVIIGEVKKKGEKK</sequence>
<name>A0ABS1KT47_9BACT</name>
<accession>A0ABS1KT47</accession>
<protein>
    <submittedName>
        <fullName evidence="2">Phosphodiester glycosidase family protein</fullName>
    </submittedName>
</protein>
<proteinExistence type="predicted"/>
<evidence type="ECO:0000313" key="2">
    <source>
        <dbReference type="EMBL" id="MBL0742599.1"/>
    </source>
</evidence>
<dbReference type="Proteomes" id="UP000613030">
    <property type="component" value="Unassembled WGS sequence"/>
</dbReference>
<feature type="domain" description="Phosphodiester glycosidase" evidence="1">
    <location>
        <begin position="70"/>
        <end position="215"/>
    </location>
</feature>
<dbReference type="GO" id="GO:0016798">
    <property type="term" value="F:hydrolase activity, acting on glycosyl bonds"/>
    <property type="evidence" value="ECO:0007669"/>
    <property type="project" value="UniProtKB-KW"/>
</dbReference>
<dbReference type="InterPro" id="IPR018711">
    <property type="entry name" value="NAGPA"/>
</dbReference>
<reference evidence="2 3" key="1">
    <citation type="submission" date="2021-01" db="EMBL/GenBank/DDBJ databases">
        <title>Chryseolinea sp. Jin1 Genome sequencing and assembly.</title>
        <authorList>
            <person name="Kim I."/>
        </authorList>
    </citation>
    <scope>NUCLEOTIDE SEQUENCE [LARGE SCALE GENOMIC DNA]</scope>
    <source>
        <strain evidence="2 3">Jin1</strain>
    </source>
</reference>
<dbReference type="Pfam" id="PF09992">
    <property type="entry name" value="NAGPA"/>
    <property type="match status" value="1"/>
</dbReference>
<gene>
    <name evidence="2" type="ORF">JI741_15325</name>
</gene>
<dbReference type="RefSeq" id="WP_202010994.1">
    <property type="nucleotide sequence ID" value="NZ_JAERRB010000004.1"/>
</dbReference>
<evidence type="ECO:0000259" key="1">
    <source>
        <dbReference type="Pfam" id="PF09992"/>
    </source>
</evidence>
<comment type="caution">
    <text evidence="2">The sequence shown here is derived from an EMBL/GenBank/DDBJ whole genome shotgun (WGS) entry which is preliminary data.</text>
</comment>
<keyword evidence="2" id="KW-0378">Hydrolase</keyword>
<organism evidence="2 3">
    <name type="scientific">Chryseolinea lacunae</name>
    <dbReference type="NCBI Taxonomy" id="2801331"/>
    <lineage>
        <taxon>Bacteria</taxon>
        <taxon>Pseudomonadati</taxon>
        <taxon>Bacteroidota</taxon>
        <taxon>Cytophagia</taxon>
        <taxon>Cytophagales</taxon>
        <taxon>Fulvivirgaceae</taxon>
        <taxon>Chryseolinea</taxon>
    </lineage>
</organism>
<dbReference type="EMBL" id="JAERRB010000004">
    <property type="protein sequence ID" value="MBL0742599.1"/>
    <property type="molecule type" value="Genomic_DNA"/>
</dbReference>
<keyword evidence="2" id="KW-0326">Glycosidase</keyword>